<dbReference type="Proteomes" id="UP000652761">
    <property type="component" value="Unassembled WGS sequence"/>
</dbReference>
<proteinExistence type="predicted"/>
<evidence type="ECO:0000313" key="4">
    <source>
        <dbReference type="Proteomes" id="UP000652761"/>
    </source>
</evidence>
<keyword evidence="2" id="KW-0732">Signal</keyword>
<feature type="signal peptide" evidence="2">
    <location>
        <begin position="1"/>
        <end position="30"/>
    </location>
</feature>
<feature type="region of interest" description="Disordered" evidence="1">
    <location>
        <begin position="59"/>
        <end position="93"/>
    </location>
</feature>
<evidence type="ECO:0000313" key="3">
    <source>
        <dbReference type="EMBL" id="MQL99053.1"/>
    </source>
</evidence>
<gene>
    <name evidence="3" type="ORF">Taro_031778</name>
</gene>
<evidence type="ECO:0000256" key="2">
    <source>
        <dbReference type="SAM" id="SignalP"/>
    </source>
</evidence>
<name>A0A843W442_COLES</name>
<dbReference type="EMBL" id="NMUH01002287">
    <property type="protein sequence ID" value="MQL99053.1"/>
    <property type="molecule type" value="Genomic_DNA"/>
</dbReference>
<accession>A0A843W442</accession>
<dbReference type="AlphaFoldDB" id="A0A843W442"/>
<organism evidence="3 4">
    <name type="scientific">Colocasia esculenta</name>
    <name type="common">Wild taro</name>
    <name type="synonym">Arum esculentum</name>
    <dbReference type="NCBI Taxonomy" id="4460"/>
    <lineage>
        <taxon>Eukaryota</taxon>
        <taxon>Viridiplantae</taxon>
        <taxon>Streptophyta</taxon>
        <taxon>Embryophyta</taxon>
        <taxon>Tracheophyta</taxon>
        <taxon>Spermatophyta</taxon>
        <taxon>Magnoliopsida</taxon>
        <taxon>Liliopsida</taxon>
        <taxon>Araceae</taxon>
        <taxon>Aroideae</taxon>
        <taxon>Colocasieae</taxon>
        <taxon>Colocasia</taxon>
    </lineage>
</organism>
<protein>
    <submittedName>
        <fullName evidence="3">Uncharacterized protein</fullName>
    </submittedName>
</protein>
<feature type="compositionally biased region" description="Pro residues" evidence="1">
    <location>
        <begin position="59"/>
        <end position="89"/>
    </location>
</feature>
<reference evidence="3" key="1">
    <citation type="submission" date="2017-07" db="EMBL/GenBank/DDBJ databases">
        <title>Taro Niue Genome Assembly and Annotation.</title>
        <authorList>
            <person name="Atibalentja N."/>
            <person name="Keating K."/>
            <person name="Fields C.J."/>
        </authorList>
    </citation>
    <scope>NUCLEOTIDE SEQUENCE</scope>
    <source>
        <strain evidence="3">Niue_2</strain>
        <tissue evidence="3">Leaf</tissue>
    </source>
</reference>
<keyword evidence="4" id="KW-1185">Reference proteome</keyword>
<sequence length="152" mass="15785">MSPPWKAAATTTLQLFALWLCVSYVEPAAAQYGAGVGGVPPPAECSDCSLCETHCQPALPPPTTTPPPPTTTPPPPPALPSYGTPPPPAEGSCPPTTVIQCCPYPPPSPFAYLPYYNYSASPRPPAPLLPFLAVPLAWAVVVGLAPAPRLIY</sequence>
<evidence type="ECO:0000256" key="1">
    <source>
        <dbReference type="SAM" id="MobiDB-lite"/>
    </source>
</evidence>
<comment type="caution">
    <text evidence="3">The sequence shown here is derived from an EMBL/GenBank/DDBJ whole genome shotgun (WGS) entry which is preliminary data.</text>
</comment>
<feature type="chain" id="PRO_5032416380" evidence="2">
    <location>
        <begin position="31"/>
        <end position="152"/>
    </location>
</feature>